<evidence type="ECO:0000256" key="7">
    <source>
        <dbReference type="PROSITE-ProRule" id="PRU00134"/>
    </source>
</evidence>
<dbReference type="OrthoDB" id="62495at2759"/>
<dbReference type="SMART" id="SM00317">
    <property type="entry name" value="SET"/>
    <property type="match status" value="1"/>
</dbReference>
<protein>
    <submittedName>
        <fullName evidence="11">SET and MYND domain-containing protein 4-like</fullName>
    </submittedName>
</protein>
<keyword evidence="4" id="KW-0479">Metal-binding</keyword>
<keyword evidence="10" id="KW-1185">Reference proteome</keyword>
<proteinExistence type="predicted"/>
<dbReference type="GO" id="GO:0008170">
    <property type="term" value="F:N-methyltransferase activity"/>
    <property type="evidence" value="ECO:0007669"/>
    <property type="project" value="UniProtKB-ARBA"/>
</dbReference>
<sequence length="634" mass="76611">MNNDDKHLNFYLNQKCQLIQNEKFGRHFITKDQILKGEIIIEERPIIITFYEEHRQNYCHYCYHHFSNNKKRISCKNCDEIYYCSDECRQICWQQYHRFECGLYGLIAGPSDLFSFGNVFRYYSIFGHKLIDKCTQQQQQQQSDDDCNVHDNYIHNKRFQLPRHKWSYDERFQLCQLISKLVDHRYERKILREVHTTLMSWILIHLFVRKKILDKNILDDCFEFSRRAEYIARDFSRMQTNSFCWSDGPIDLDETSTLAIKHPQQLVLSNMIANCIECISSFFNHSCKPNLYWQFNSNGIIICATRSIKQGEQLTISYGTDFNRQTFDQRQISLQYNYCFYCQCIICNNDCSTMKNVIKCLNDKCSGPLVLNKHNACISCGKFPFDLRNAYRLMNKMKRIKSEFGYLFDSINGHEQYRIYRILYFFRYRSKFQLYWKSNSDKQRKKRIEYMEKLYEKYRQISYYGSYRLLYLSIIMLAIYERFEMPYKAFELIDTIDMNLMNIFPGSISNENIDFIIQLLEFLGEITERLSKKIYSNDYHLFQQSQQNINHNDEILIRSKFSCLFERVNQLLLAFFDGDLKENGWLFPRTFKQLHDKPDNDEDNDESVQLRTPDQENYYINLYRKCQQRKIPVS</sequence>
<dbReference type="InterPro" id="IPR001214">
    <property type="entry name" value="SET_dom"/>
</dbReference>
<dbReference type="PROSITE" id="PS50865">
    <property type="entry name" value="ZF_MYND_2"/>
    <property type="match status" value="1"/>
</dbReference>
<dbReference type="SUPFAM" id="SSF82199">
    <property type="entry name" value="SET domain"/>
    <property type="match status" value="1"/>
</dbReference>
<evidence type="ECO:0000256" key="2">
    <source>
        <dbReference type="ARBA" id="ARBA00022679"/>
    </source>
</evidence>
<dbReference type="OMA" id="HENYRES"/>
<accession>A0A6P6YJW9</accession>
<dbReference type="GO" id="GO:0042826">
    <property type="term" value="F:histone deacetylase binding"/>
    <property type="evidence" value="ECO:0007669"/>
    <property type="project" value="TreeGrafter"/>
</dbReference>
<dbReference type="RefSeq" id="XP_027205041.1">
    <property type="nucleotide sequence ID" value="XM_027349240.1"/>
</dbReference>
<keyword evidence="3" id="KW-0949">S-adenosyl-L-methionine</keyword>
<dbReference type="CDD" id="cd20071">
    <property type="entry name" value="SET_SMYD"/>
    <property type="match status" value="1"/>
</dbReference>
<dbReference type="InterPro" id="IPR046341">
    <property type="entry name" value="SET_dom_sf"/>
</dbReference>
<dbReference type="GO" id="GO:0008270">
    <property type="term" value="F:zinc ion binding"/>
    <property type="evidence" value="ECO:0007669"/>
    <property type="project" value="UniProtKB-KW"/>
</dbReference>
<dbReference type="GO" id="GO:0008757">
    <property type="term" value="F:S-adenosylmethionine-dependent methyltransferase activity"/>
    <property type="evidence" value="ECO:0007669"/>
    <property type="project" value="UniProtKB-ARBA"/>
</dbReference>
<reference evidence="11" key="1">
    <citation type="submission" date="2025-08" db="UniProtKB">
        <authorList>
            <consortium name="RefSeq"/>
        </authorList>
    </citation>
    <scope>IDENTIFICATION</scope>
    <source>
        <strain evidence="11">Airmid</strain>
    </source>
</reference>
<dbReference type="PROSITE" id="PS50280">
    <property type="entry name" value="SET"/>
    <property type="match status" value="1"/>
</dbReference>
<dbReference type="Gene3D" id="1.10.220.160">
    <property type="match status" value="1"/>
</dbReference>
<evidence type="ECO:0000256" key="6">
    <source>
        <dbReference type="ARBA" id="ARBA00022833"/>
    </source>
</evidence>
<organism evidence="10 11">
    <name type="scientific">Dermatophagoides pteronyssinus</name>
    <name type="common">European house dust mite</name>
    <dbReference type="NCBI Taxonomy" id="6956"/>
    <lineage>
        <taxon>Eukaryota</taxon>
        <taxon>Metazoa</taxon>
        <taxon>Ecdysozoa</taxon>
        <taxon>Arthropoda</taxon>
        <taxon>Chelicerata</taxon>
        <taxon>Arachnida</taxon>
        <taxon>Acari</taxon>
        <taxon>Acariformes</taxon>
        <taxon>Sarcoptiformes</taxon>
        <taxon>Astigmata</taxon>
        <taxon>Psoroptidia</taxon>
        <taxon>Analgoidea</taxon>
        <taxon>Pyroglyphidae</taxon>
        <taxon>Dermatophagoidinae</taxon>
        <taxon>Dermatophagoides</taxon>
    </lineage>
</organism>
<dbReference type="PANTHER" id="PTHR46165:SF6">
    <property type="entry name" value="SET AND MYND DOMAIN-CONTAINING PROTEIN 4-LIKE PROTEIN"/>
    <property type="match status" value="1"/>
</dbReference>
<keyword evidence="5 7" id="KW-0863">Zinc-finger</keyword>
<dbReference type="Pfam" id="PF00856">
    <property type="entry name" value="SET"/>
    <property type="match status" value="1"/>
</dbReference>
<evidence type="ECO:0000256" key="3">
    <source>
        <dbReference type="ARBA" id="ARBA00022691"/>
    </source>
</evidence>
<keyword evidence="2" id="KW-0808">Transferase</keyword>
<name>A0A6P6YJW9_DERPT</name>
<evidence type="ECO:0000259" key="9">
    <source>
        <dbReference type="PROSITE" id="PS50865"/>
    </source>
</evidence>
<dbReference type="SUPFAM" id="SSF144232">
    <property type="entry name" value="HIT/MYND zinc finger-like"/>
    <property type="match status" value="1"/>
</dbReference>
<dbReference type="AlphaFoldDB" id="A0A6P6YJW9"/>
<dbReference type="GO" id="GO:0008276">
    <property type="term" value="F:protein methyltransferase activity"/>
    <property type="evidence" value="ECO:0007669"/>
    <property type="project" value="UniProtKB-ARBA"/>
</dbReference>
<evidence type="ECO:0000256" key="1">
    <source>
        <dbReference type="ARBA" id="ARBA00022603"/>
    </source>
</evidence>
<keyword evidence="1" id="KW-0489">Methyltransferase</keyword>
<feature type="domain" description="MYND-type" evidence="9">
    <location>
        <begin position="59"/>
        <end position="101"/>
    </location>
</feature>
<dbReference type="InterPro" id="IPR052097">
    <property type="entry name" value="SET-MYND_domain_protein"/>
</dbReference>
<evidence type="ECO:0000256" key="4">
    <source>
        <dbReference type="ARBA" id="ARBA00022723"/>
    </source>
</evidence>
<evidence type="ECO:0000313" key="11">
    <source>
        <dbReference type="RefSeq" id="XP_027205041.1"/>
    </source>
</evidence>
<dbReference type="GO" id="GO:0005737">
    <property type="term" value="C:cytoplasm"/>
    <property type="evidence" value="ECO:0007669"/>
    <property type="project" value="TreeGrafter"/>
</dbReference>
<dbReference type="Gene3D" id="2.170.270.10">
    <property type="entry name" value="SET domain"/>
    <property type="match status" value="1"/>
</dbReference>
<dbReference type="Proteomes" id="UP000515146">
    <property type="component" value="Unplaced"/>
</dbReference>
<dbReference type="Gene3D" id="6.10.140.2220">
    <property type="match status" value="1"/>
</dbReference>
<evidence type="ECO:0000313" key="10">
    <source>
        <dbReference type="Proteomes" id="UP000515146"/>
    </source>
</evidence>
<keyword evidence="6" id="KW-0862">Zinc</keyword>
<dbReference type="InParanoid" id="A0A6P6YJW9"/>
<feature type="domain" description="SET" evidence="8">
    <location>
        <begin position="14"/>
        <end position="319"/>
    </location>
</feature>
<dbReference type="GO" id="GO:0032259">
    <property type="term" value="P:methylation"/>
    <property type="evidence" value="ECO:0007669"/>
    <property type="project" value="UniProtKB-KW"/>
</dbReference>
<evidence type="ECO:0000256" key="5">
    <source>
        <dbReference type="ARBA" id="ARBA00022771"/>
    </source>
</evidence>
<dbReference type="KEGG" id="dpte:113798675"/>
<evidence type="ECO:0000259" key="8">
    <source>
        <dbReference type="PROSITE" id="PS50280"/>
    </source>
</evidence>
<dbReference type="PANTHER" id="PTHR46165">
    <property type="entry name" value="SET AND MYND DOMAIN-CONTAINING PROTEIN 4"/>
    <property type="match status" value="1"/>
</dbReference>
<dbReference type="GO" id="GO:0005634">
    <property type="term" value="C:nucleus"/>
    <property type="evidence" value="ECO:0007669"/>
    <property type="project" value="TreeGrafter"/>
</dbReference>
<dbReference type="InterPro" id="IPR002893">
    <property type="entry name" value="Znf_MYND"/>
</dbReference>
<gene>
    <name evidence="11" type="primary">LOC113798675</name>
</gene>